<dbReference type="RefSeq" id="WP_126928534.1">
    <property type="nucleotide sequence ID" value="NZ_RXLZ01000015.1"/>
</dbReference>
<dbReference type="GO" id="GO:0009306">
    <property type="term" value="P:protein secretion"/>
    <property type="evidence" value="ECO:0007669"/>
    <property type="project" value="InterPro"/>
</dbReference>
<feature type="region of interest" description="Disordered" evidence="9">
    <location>
        <begin position="310"/>
        <end position="330"/>
    </location>
</feature>
<dbReference type="Pfam" id="PF03958">
    <property type="entry name" value="Secretin_N"/>
    <property type="match status" value="1"/>
</dbReference>
<evidence type="ECO:0000256" key="5">
    <source>
        <dbReference type="ARBA" id="ARBA00022927"/>
    </source>
</evidence>
<dbReference type="SMART" id="SM00965">
    <property type="entry name" value="STN"/>
    <property type="match status" value="1"/>
</dbReference>
<evidence type="ECO:0000256" key="7">
    <source>
        <dbReference type="ARBA" id="ARBA00023237"/>
    </source>
</evidence>
<keyword evidence="3 8" id="KW-0813">Transport</keyword>
<dbReference type="PRINTS" id="PR00811">
    <property type="entry name" value="BCTERIALGSPD"/>
</dbReference>
<dbReference type="InterPro" id="IPR021731">
    <property type="entry name" value="AMIN_dom"/>
</dbReference>
<dbReference type="Pfam" id="PF11741">
    <property type="entry name" value="AMIN"/>
    <property type="match status" value="1"/>
</dbReference>
<evidence type="ECO:0000256" key="10">
    <source>
        <dbReference type="SAM" id="SignalP"/>
    </source>
</evidence>
<feature type="signal peptide" evidence="10">
    <location>
        <begin position="1"/>
        <end position="36"/>
    </location>
</feature>
<dbReference type="InterPro" id="IPR004846">
    <property type="entry name" value="T2SS/T3SS_dom"/>
</dbReference>
<keyword evidence="6" id="KW-0472">Membrane</keyword>
<comment type="similarity">
    <text evidence="2">Belongs to the bacterial secretin family. PilQ subfamily.</text>
</comment>
<accession>A0A431UKL2</accession>
<dbReference type="AlphaFoldDB" id="A0A431UKL2"/>
<dbReference type="EMBL" id="RXLZ01000015">
    <property type="protein sequence ID" value="RTQ90356.1"/>
    <property type="molecule type" value="Genomic_DNA"/>
</dbReference>
<dbReference type="InterPro" id="IPR001775">
    <property type="entry name" value="GspD/PilQ"/>
</dbReference>
<dbReference type="GO" id="GO:0009279">
    <property type="term" value="C:cell outer membrane"/>
    <property type="evidence" value="ECO:0007669"/>
    <property type="project" value="UniProtKB-SubCell"/>
</dbReference>
<protein>
    <submittedName>
        <fullName evidence="12">Type IV pilus secretin PilQ family protein</fullName>
    </submittedName>
</protein>
<feature type="domain" description="Secretin/TonB short N-terminal" evidence="11">
    <location>
        <begin position="213"/>
        <end position="261"/>
    </location>
</feature>
<dbReference type="Gene3D" id="3.30.1370.130">
    <property type="match status" value="1"/>
</dbReference>
<dbReference type="Proteomes" id="UP000271705">
    <property type="component" value="Unassembled WGS sequence"/>
</dbReference>
<dbReference type="PROSITE" id="PS00875">
    <property type="entry name" value="T2SP_D"/>
    <property type="match status" value="1"/>
</dbReference>
<keyword evidence="5" id="KW-0653">Protein transport</keyword>
<proteinExistence type="inferred from homology"/>
<gene>
    <name evidence="12" type="ORF">EKL94_07005</name>
</gene>
<keyword evidence="7" id="KW-0998">Cell outer membrane</keyword>
<dbReference type="InterPro" id="IPR011662">
    <property type="entry name" value="Secretin/TonB_short_N"/>
</dbReference>
<evidence type="ECO:0000256" key="6">
    <source>
        <dbReference type="ARBA" id="ARBA00023136"/>
    </source>
</evidence>
<evidence type="ECO:0000256" key="1">
    <source>
        <dbReference type="ARBA" id="ARBA00004442"/>
    </source>
</evidence>
<evidence type="ECO:0000259" key="11">
    <source>
        <dbReference type="SMART" id="SM00965"/>
    </source>
</evidence>
<dbReference type="PANTHER" id="PTHR30604:SF1">
    <property type="entry name" value="DNA UTILIZATION PROTEIN HOFQ"/>
    <property type="match status" value="1"/>
</dbReference>
<sequence length="656" mass="70018">MTFHQAKGLRAIRRSTLNRVSALGVALMLACAPALAAAPAEKPVGATVAPAAAPAGLSVAKIDFKRGDDGAGRLIVQFDGQGAVPDLRTQGNSVVVDVGNARLPANLQKPMNVTDFATPVQRIDAKPSGAGTQLVLSTGGAVESLAYQSGDEYVVEISPRQAPAAVGAVTAGSVTQAAKAVGQRGFTGKPVTFNFQDVPVRTVLQLIAEESNLNVVASDSVQGNVTLRLVNVPWDQALDIVLRAKGLDKRRDGSVIWVAPQAELAKFEQEKEDARIAIENREDLVTDYVQINYHSATQIFKALTEAKGIGGSNNNSGNGGSSSQEDSGFLSPRGRIVADERTNTLMISDIPKKIARMRELIGVIDRPVDQVLIESRIVIATDTFARELGAKFGISGSRDNVYFSGNLESNRLTRESQVKAAQDNAKAERDWITGGRVGPPPVPTGSAITRGLNWSLPVAAANNPGSLALSILNAGYLLDVELSAMQEESRGEVISNPRVVTTNQREAMIKQGKEIGYVTISGTGAAGGAGSTPNVQFKEVVLELRVTPTITNDNRVFLNMQVKKDEVDRLIELQGYGTVPSINRREVNTAVLVEDGQTVVIGGVYEFTDRSSINKVPFLGDVPFLGNLFKRRGRNKDKAELLVFVTPKVLRVAKQN</sequence>
<dbReference type="InterPro" id="IPR004845">
    <property type="entry name" value="T2SS_GspD_CS"/>
</dbReference>
<dbReference type="InterPro" id="IPR038591">
    <property type="entry name" value="NolW-like_sf"/>
</dbReference>
<dbReference type="PRINTS" id="PR01032">
    <property type="entry name" value="PHAGEIV"/>
</dbReference>
<dbReference type="Gene3D" id="2.60.40.3470">
    <property type="match status" value="1"/>
</dbReference>
<dbReference type="PANTHER" id="PTHR30604">
    <property type="entry name" value="PROTEIN TRANSPORT PROTEIN HOFQ"/>
    <property type="match status" value="1"/>
</dbReference>
<comment type="subcellular location">
    <subcellularLocation>
        <location evidence="1 8">Cell outer membrane</location>
    </subcellularLocation>
</comment>
<dbReference type="PROSITE" id="PS51257">
    <property type="entry name" value="PROKAR_LIPOPROTEIN"/>
    <property type="match status" value="1"/>
</dbReference>
<evidence type="ECO:0000256" key="2">
    <source>
        <dbReference type="ARBA" id="ARBA00006304"/>
    </source>
</evidence>
<dbReference type="Pfam" id="PF00263">
    <property type="entry name" value="Secretin"/>
    <property type="match status" value="1"/>
</dbReference>
<comment type="caution">
    <text evidence="12">The sequence shown here is derived from an EMBL/GenBank/DDBJ whole genome shotgun (WGS) entry which is preliminary data.</text>
</comment>
<keyword evidence="4 10" id="KW-0732">Signal</keyword>
<organism evidence="12 13">
    <name type="scientific">Stenotrophomonas maltophilia</name>
    <name type="common">Pseudomonas maltophilia</name>
    <name type="synonym">Xanthomonas maltophilia</name>
    <dbReference type="NCBI Taxonomy" id="40324"/>
    <lineage>
        <taxon>Bacteria</taxon>
        <taxon>Pseudomonadati</taxon>
        <taxon>Pseudomonadota</taxon>
        <taxon>Gammaproteobacteria</taxon>
        <taxon>Lysobacterales</taxon>
        <taxon>Lysobacteraceae</taxon>
        <taxon>Stenotrophomonas</taxon>
        <taxon>Stenotrophomonas maltophilia group</taxon>
    </lineage>
</organism>
<evidence type="ECO:0000256" key="3">
    <source>
        <dbReference type="ARBA" id="ARBA00022448"/>
    </source>
</evidence>
<dbReference type="InterPro" id="IPR005644">
    <property type="entry name" value="NolW-like"/>
</dbReference>
<feature type="chain" id="PRO_5019289859" evidence="10">
    <location>
        <begin position="37"/>
        <end position="656"/>
    </location>
</feature>
<name>A0A431UKL2_STEMA</name>
<evidence type="ECO:0000313" key="13">
    <source>
        <dbReference type="Proteomes" id="UP000271705"/>
    </source>
</evidence>
<dbReference type="Pfam" id="PF07660">
    <property type="entry name" value="STN"/>
    <property type="match status" value="1"/>
</dbReference>
<dbReference type="NCBIfam" id="TIGR02515">
    <property type="entry name" value="IV_pilus_PilQ"/>
    <property type="match status" value="1"/>
</dbReference>
<dbReference type="InterPro" id="IPR051808">
    <property type="entry name" value="Type_IV_pilus_biogenesis"/>
</dbReference>
<dbReference type="InterPro" id="IPR013355">
    <property type="entry name" value="Pilus_4_PilQ"/>
</dbReference>
<dbReference type="Gene3D" id="3.30.1370.120">
    <property type="match status" value="1"/>
</dbReference>
<reference evidence="12 13" key="1">
    <citation type="submission" date="2018-12" db="EMBL/GenBank/DDBJ databases">
        <authorList>
            <person name="Kartti S."/>
            <person name="Manni A."/>
            <person name="Chemao El Fihri M.W."/>
            <person name="Laamarti M."/>
            <person name="Temsamani L."/>
            <person name="El Jamali J.E."/>
            <person name="Ouadghiri M."/>
            <person name="Ibrahimi A."/>
            <person name="Filati-Maltouf A."/>
        </authorList>
    </citation>
    <scope>NUCLEOTIDE SEQUENCE [LARGE SCALE GENOMIC DNA]</scope>
    <source>
        <strain evidence="12 13">MDMC339</strain>
    </source>
</reference>
<evidence type="ECO:0000256" key="9">
    <source>
        <dbReference type="SAM" id="MobiDB-lite"/>
    </source>
</evidence>
<evidence type="ECO:0000313" key="12">
    <source>
        <dbReference type="EMBL" id="RTQ90356.1"/>
    </source>
</evidence>
<evidence type="ECO:0000256" key="8">
    <source>
        <dbReference type="RuleBase" id="RU004004"/>
    </source>
</evidence>
<evidence type="ECO:0000256" key="4">
    <source>
        <dbReference type="ARBA" id="ARBA00022729"/>
    </source>
</evidence>